<dbReference type="SMART" id="SM00387">
    <property type="entry name" value="HATPase_c"/>
    <property type="match status" value="1"/>
</dbReference>
<keyword evidence="5" id="KW-0418">Kinase</keyword>
<dbReference type="PANTHER" id="PTHR42878">
    <property type="entry name" value="TWO-COMPONENT HISTIDINE KINASE"/>
    <property type="match status" value="1"/>
</dbReference>
<dbReference type="InterPro" id="IPR003594">
    <property type="entry name" value="HATPase_dom"/>
</dbReference>
<sequence>MDFSDFFQNNVSIETLVESMSEGVIFIDKVGKIVFVNSKAAQLFKYTEEEMLGKTIDILIPEKYRSVHSSHIQYYFQNPKIRSMGDSNSKLLAKKKSGEEFPVEISLSFLKSNGTTLGMAFITDISARIKAEDELKQRNIELDAYAHTVAHDLQAQLNSIIGFGELLKIKKDLTDEKREYFADLIVKNGSKMSGIIKNILVYATRGKEELEISEIDMNHIVSEAIERIPNITRDQVSIQIEDNMASAFAYAPLIEEVWFNYISNAIKYGGNPVKIEIGSSLKENGYCKYWVKDNGKGLSEEQMKIIFSDPKKLGKEKIKGHGLGLAIVQRIVKRFDGWVYVESKLNKGSTFSFYLPTDLNNKK</sequence>
<feature type="domain" description="PAS" evidence="8">
    <location>
        <begin position="9"/>
        <end position="79"/>
    </location>
</feature>
<dbReference type="OrthoDB" id="9808408at2"/>
<dbReference type="Proteomes" id="UP000248079">
    <property type="component" value="Unassembled WGS sequence"/>
</dbReference>
<dbReference type="NCBIfam" id="TIGR00229">
    <property type="entry name" value="sensory_box"/>
    <property type="match status" value="1"/>
</dbReference>
<dbReference type="GO" id="GO:0000155">
    <property type="term" value="F:phosphorelay sensor kinase activity"/>
    <property type="evidence" value="ECO:0007669"/>
    <property type="project" value="InterPro"/>
</dbReference>
<dbReference type="EC" id="2.7.13.3" evidence="2"/>
<organism evidence="9 10">
    <name type="scientific">Marinifilum breve</name>
    <dbReference type="NCBI Taxonomy" id="2184082"/>
    <lineage>
        <taxon>Bacteria</taxon>
        <taxon>Pseudomonadati</taxon>
        <taxon>Bacteroidota</taxon>
        <taxon>Bacteroidia</taxon>
        <taxon>Marinilabiliales</taxon>
        <taxon>Marinifilaceae</taxon>
    </lineage>
</organism>
<evidence type="ECO:0000313" key="9">
    <source>
        <dbReference type="EMBL" id="PXY00602.1"/>
    </source>
</evidence>
<dbReference type="Pfam" id="PF02518">
    <property type="entry name" value="HATPase_c"/>
    <property type="match status" value="1"/>
</dbReference>
<dbReference type="SUPFAM" id="SSF55874">
    <property type="entry name" value="ATPase domain of HSP90 chaperone/DNA topoisomerase II/histidine kinase"/>
    <property type="match status" value="1"/>
</dbReference>
<evidence type="ECO:0000256" key="2">
    <source>
        <dbReference type="ARBA" id="ARBA00012438"/>
    </source>
</evidence>
<dbReference type="PRINTS" id="PR00344">
    <property type="entry name" value="BCTRLSENSOR"/>
</dbReference>
<dbReference type="InterPro" id="IPR000014">
    <property type="entry name" value="PAS"/>
</dbReference>
<dbReference type="AlphaFoldDB" id="A0A2V3ZVW3"/>
<dbReference type="Gene3D" id="3.30.450.20">
    <property type="entry name" value="PAS domain"/>
    <property type="match status" value="1"/>
</dbReference>
<dbReference type="SMART" id="SM00091">
    <property type="entry name" value="PAS"/>
    <property type="match status" value="1"/>
</dbReference>
<dbReference type="EMBL" id="QFLI01000005">
    <property type="protein sequence ID" value="PXY00602.1"/>
    <property type="molecule type" value="Genomic_DNA"/>
</dbReference>
<accession>A0A2V3ZVW3</accession>
<dbReference type="PROSITE" id="PS50109">
    <property type="entry name" value="HIS_KIN"/>
    <property type="match status" value="1"/>
</dbReference>
<dbReference type="InterPro" id="IPR005467">
    <property type="entry name" value="His_kinase_dom"/>
</dbReference>
<keyword evidence="10" id="KW-1185">Reference proteome</keyword>
<protein>
    <recommendedName>
        <fullName evidence="2">histidine kinase</fullName>
        <ecNumber evidence="2">2.7.13.3</ecNumber>
    </recommendedName>
</protein>
<dbReference type="GO" id="GO:0000156">
    <property type="term" value="F:phosphorelay response regulator activity"/>
    <property type="evidence" value="ECO:0007669"/>
    <property type="project" value="TreeGrafter"/>
</dbReference>
<dbReference type="InterPro" id="IPR004358">
    <property type="entry name" value="Sig_transdc_His_kin-like_C"/>
</dbReference>
<evidence type="ECO:0000259" key="8">
    <source>
        <dbReference type="PROSITE" id="PS50112"/>
    </source>
</evidence>
<evidence type="ECO:0000313" key="10">
    <source>
        <dbReference type="Proteomes" id="UP000248079"/>
    </source>
</evidence>
<comment type="caution">
    <text evidence="9">The sequence shown here is derived from an EMBL/GenBank/DDBJ whole genome shotgun (WGS) entry which is preliminary data.</text>
</comment>
<dbReference type="InterPro" id="IPR036890">
    <property type="entry name" value="HATPase_C_sf"/>
</dbReference>
<keyword evidence="3" id="KW-0597">Phosphoprotein</keyword>
<keyword evidence="4" id="KW-0808">Transferase</keyword>
<dbReference type="Pfam" id="PF13426">
    <property type="entry name" value="PAS_9"/>
    <property type="match status" value="1"/>
</dbReference>
<keyword evidence="6" id="KW-0472">Membrane</keyword>
<dbReference type="GO" id="GO:0007234">
    <property type="term" value="P:osmosensory signaling via phosphorelay pathway"/>
    <property type="evidence" value="ECO:0007669"/>
    <property type="project" value="TreeGrafter"/>
</dbReference>
<evidence type="ECO:0000259" key="7">
    <source>
        <dbReference type="PROSITE" id="PS50109"/>
    </source>
</evidence>
<dbReference type="Gene3D" id="3.30.565.10">
    <property type="entry name" value="Histidine kinase-like ATPase, C-terminal domain"/>
    <property type="match status" value="1"/>
</dbReference>
<dbReference type="InterPro" id="IPR003661">
    <property type="entry name" value="HisK_dim/P_dom"/>
</dbReference>
<dbReference type="SUPFAM" id="SSF55785">
    <property type="entry name" value="PYP-like sensor domain (PAS domain)"/>
    <property type="match status" value="1"/>
</dbReference>
<dbReference type="InterPro" id="IPR035965">
    <property type="entry name" value="PAS-like_dom_sf"/>
</dbReference>
<dbReference type="CDD" id="cd00082">
    <property type="entry name" value="HisKA"/>
    <property type="match status" value="1"/>
</dbReference>
<dbReference type="PROSITE" id="PS50112">
    <property type="entry name" value="PAS"/>
    <property type="match status" value="1"/>
</dbReference>
<evidence type="ECO:0000256" key="1">
    <source>
        <dbReference type="ARBA" id="ARBA00000085"/>
    </source>
</evidence>
<dbReference type="CDD" id="cd00130">
    <property type="entry name" value="PAS"/>
    <property type="match status" value="1"/>
</dbReference>
<dbReference type="GO" id="GO:0016020">
    <property type="term" value="C:membrane"/>
    <property type="evidence" value="ECO:0007669"/>
    <property type="project" value="UniProtKB-SubCell"/>
</dbReference>
<gene>
    <name evidence="9" type="ORF">DF185_11855</name>
</gene>
<name>A0A2V3ZVW3_9BACT</name>
<feature type="domain" description="Histidine kinase" evidence="7">
    <location>
        <begin position="148"/>
        <end position="359"/>
    </location>
</feature>
<dbReference type="InterPro" id="IPR050351">
    <property type="entry name" value="BphY/WalK/GraS-like"/>
</dbReference>
<dbReference type="RefSeq" id="WP_110360976.1">
    <property type="nucleotide sequence ID" value="NZ_QFLI01000005.1"/>
</dbReference>
<dbReference type="Gene3D" id="1.10.287.130">
    <property type="match status" value="1"/>
</dbReference>
<dbReference type="SUPFAM" id="SSF47384">
    <property type="entry name" value="Homodimeric domain of signal transducing histidine kinase"/>
    <property type="match status" value="1"/>
</dbReference>
<dbReference type="PANTHER" id="PTHR42878:SF15">
    <property type="entry name" value="BACTERIOPHYTOCHROME"/>
    <property type="match status" value="1"/>
</dbReference>
<dbReference type="GO" id="GO:0030295">
    <property type="term" value="F:protein kinase activator activity"/>
    <property type="evidence" value="ECO:0007669"/>
    <property type="project" value="TreeGrafter"/>
</dbReference>
<reference evidence="9 10" key="1">
    <citation type="submission" date="2018-05" db="EMBL/GenBank/DDBJ databases">
        <title>Marinifilum breve JC075T sp. nov., a marine bacterium isolated from Yongle Blue Hole in the South China Sea.</title>
        <authorList>
            <person name="Fu T."/>
        </authorList>
    </citation>
    <scope>NUCLEOTIDE SEQUENCE [LARGE SCALE GENOMIC DNA]</scope>
    <source>
        <strain evidence="9 10">JC075</strain>
    </source>
</reference>
<comment type="catalytic activity">
    <reaction evidence="1">
        <text>ATP + protein L-histidine = ADP + protein N-phospho-L-histidine.</text>
        <dbReference type="EC" id="2.7.13.3"/>
    </reaction>
</comment>
<dbReference type="SMART" id="SM00388">
    <property type="entry name" value="HisKA"/>
    <property type="match status" value="1"/>
</dbReference>
<evidence type="ECO:0000256" key="3">
    <source>
        <dbReference type="ARBA" id="ARBA00022553"/>
    </source>
</evidence>
<evidence type="ECO:0000256" key="6">
    <source>
        <dbReference type="ARBA" id="ARBA00023136"/>
    </source>
</evidence>
<evidence type="ECO:0000256" key="5">
    <source>
        <dbReference type="ARBA" id="ARBA00022777"/>
    </source>
</evidence>
<proteinExistence type="predicted"/>
<dbReference type="InterPro" id="IPR036097">
    <property type="entry name" value="HisK_dim/P_sf"/>
</dbReference>
<evidence type="ECO:0000256" key="4">
    <source>
        <dbReference type="ARBA" id="ARBA00022679"/>
    </source>
</evidence>